<reference evidence="3" key="1">
    <citation type="journal article" date="2021" name="Sci. Adv.">
        <title>The American lobster genome reveals insights on longevity, neural, and immune adaptations.</title>
        <authorList>
            <person name="Polinski J.M."/>
            <person name="Zimin A.V."/>
            <person name="Clark K.F."/>
            <person name="Kohn A.B."/>
            <person name="Sadowski N."/>
            <person name="Timp W."/>
            <person name="Ptitsyn A."/>
            <person name="Khanna P."/>
            <person name="Romanova D.Y."/>
            <person name="Williams P."/>
            <person name="Greenwood S.J."/>
            <person name="Moroz L.L."/>
            <person name="Walt D.R."/>
            <person name="Bodnar A.G."/>
        </authorList>
    </citation>
    <scope>NUCLEOTIDE SEQUENCE</scope>
    <source>
        <strain evidence="3">GMGI-L3</strain>
    </source>
</reference>
<feature type="transmembrane region" description="Helical" evidence="2">
    <location>
        <begin position="6"/>
        <end position="26"/>
    </location>
</feature>
<organism evidence="3 5">
    <name type="scientific">Homarus americanus</name>
    <name type="common">American lobster</name>
    <dbReference type="NCBI Taxonomy" id="6706"/>
    <lineage>
        <taxon>Eukaryota</taxon>
        <taxon>Metazoa</taxon>
        <taxon>Ecdysozoa</taxon>
        <taxon>Arthropoda</taxon>
        <taxon>Crustacea</taxon>
        <taxon>Multicrustacea</taxon>
        <taxon>Malacostraca</taxon>
        <taxon>Eumalacostraca</taxon>
        <taxon>Eucarida</taxon>
        <taxon>Decapoda</taxon>
        <taxon>Pleocyemata</taxon>
        <taxon>Astacidea</taxon>
        <taxon>Nephropoidea</taxon>
        <taxon>Nephropidae</taxon>
        <taxon>Homarus</taxon>
    </lineage>
</organism>
<evidence type="ECO:0000313" key="3">
    <source>
        <dbReference type="EMBL" id="KAG7161377.1"/>
    </source>
</evidence>
<sequence>MGSFMGHVLPGPFFCLFPVWWIYNIFRRFHLCRRTLTVGEGGSSTTYRNTCTFTCSCCPSLPRRFHQGGFRHHRYDGVCPPRQRPTHDYVLLLRPQRRRDILAHYRASHKTLTISPPASPSAWRVYCFSTTGHPMDVQIHTLLLYVISGHSVLEMYHKRSVLAALARTSISPLQGRGSPGGVHSLPPVGKHCRGEPRPDDARHSSSAGTTPSSSSSWRFCFLIHFREAFTHLRVPSASSTHLHPKPPAD</sequence>
<evidence type="ECO:0000256" key="1">
    <source>
        <dbReference type="SAM" id="MobiDB-lite"/>
    </source>
</evidence>
<keyword evidence="5" id="KW-1185">Reference proteome</keyword>
<dbReference type="EMBL" id="JAHLQT010029499">
    <property type="protein sequence ID" value="KAG7161377.1"/>
    <property type="molecule type" value="Genomic_DNA"/>
</dbReference>
<feature type="compositionally biased region" description="Basic and acidic residues" evidence="1">
    <location>
        <begin position="192"/>
        <end position="203"/>
    </location>
</feature>
<proteinExistence type="predicted"/>
<accession>A0A8J5MS22</accession>
<protein>
    <submittedName>
        <fullName evidence="3">Uncharacterized protein</fullName>
    </submittedName>
</protein>
<evidence type="ECO:0000313" key="5">
    <source>
        <dbReference type="Proteomes" id="UP000747542"/>
    </source>
</evidence>
<keyword evidence="2" id="KW-1133">Transmembrane helix</keyword>
<evidence type="ECO:0000313" key="4">
    <source>
        <dbReference type="EMBL" id="KAG7162265.1"/>
    </source>
</evidence>
<evidence type="ECO:0000256" key="2">
    <source>
        <dbReference type="SAM" id="Phobius"/>
    </source>
</evidence>
<feature type="region of interest" description="Disordered" evidence="1">
    <location>
        <begin position="172"/>
        <end position="215"/>
    </location>
</feature>
<feature type="compositionally biased region" description="Low complexity" evidence="1">
    <location>
        <begin position="204"/>
        <end position="215"/>
    </location>
</feature>
<keyword evidence="2" id="KW-0812">Transmembrane</keyword>
<comment type="caution">
    <text evidence="3">The sequence shown here is derived from an EMBL/GenBank/DDBJ whole genome shotgun (WGS) entry which is preliminary data.</text>
</comment>
<gene>
    <name evidence="3" type="ORF">Hamer_G014014</name>
    <name evidence="4" type="ORF">Hamer_G026714</name>
</gene>
<keyword evidence="2" id="KW-0472">Membrane</keyword>
<name>A0A8J5MS22_HOMAM</name>
<dbReference type="AlphaFoldDB" id="A0A8J5MS22"/>
<dbReference type="Proteomes" id="UP000747542">
    <property type="component" value="Unassembled WGS sequence"/>
</dbReference>
<dbReference type="EMBL" id="JAHLQT010027894">
    <property type="protein sequence ID" value="KAG7162265.1"/>
    <property type="molecule type" value="Genomic_DNA"/>
</dbReference>